<dbReference type="EMBL" id="JABSWW010000001">
    <property type="protein sequence ID" value="NRT91930.1"/>
    <property type="molecule type" value="Genomic_DNA"/>
</dbReference>
<keyword evidence="2" id="KW-0378">Hydrolase</keyword>
<organism evidence="2 3">
    <name type="scientific">Clostridium beijerinckii</name>
    <name type="common">Clostridium MP</name>
    <dbReference type="NCBI Taxonomy" id="1520"/>
    <lineage>
        <taxon>Bacteria</taxon>
        <taxon>Bacillati</taxon>
        <taxon>Bacillota</taxon>
        <taxon>Clostridia</taxon>
        <taxon>Eubacteriales</taxon>
        <taxon>Clostridiaceae</taxon>
        <taxon>Clostridium</taxon>
    </lineage>
</organism>
<dbReference type="AlphaFoldDB" id="A0AAX0B9N4"/>
<dbReference type="PANTHER" id="PTHR31299:SF0">
    <property type="entry name" value="ESTERASE, PUTATIVE (AFU_ORTHOLOGUE AFUA_1G05850)-RELATED"/>
    <property type="match status" value="1"/>
</dbReference>
<name>A0AAX0B9N4_CLOBE</name>
<dbReference type="RefSeq" id="WP_207716822.1">
    <property type="nucleotide sequence ID" value="NZ_JABSWW010000001.1"/>
</dbReference>
<reference evidence="2" key="2">
    <citation type="journal article" date="2022" name="Nat. Biotechnol.">
        <title>Carbon-negative production of acetone and isopropanol by gas fermentation at industrial pilot scale.</title>
        <authorList>
            <person name="Liew F.E."/>
            <person name="Nogle R."/>
            <person name="Abdalla T."/>
            <person name="Rasor B.J."/>
            <person name="Canter C."/>
            <person name="Jensen R.O."/>
            <person name="Wang L."/>
            <person name="Strutz J."/>
            <person name="Chirania P."/>
            <person name="De Tissera S."/>
            <person name="Mueller A.P."/>
            <person name="Ruan Z."/>
            <person name="Gao A."/>
            <person name="Tran L."/>
            <person name="Engle N.L."/>
            <person name="Bromley J.C."/>
            <person name="Daniell J."/>
            <person name="Conrado R."/>
            <person name="Tschaplinski T.J."/>
            <person name="Giannone R.J."/>
            <person name="Hettich R.L."/>
            <person name="Karim A.S."/>
            <person name="Simpson S.D."/>
            <person name="Brown S.D."/>
            <person name="Leang C."/>
            <person name="Jewett M.C."/>
            <person name="Kopke M."/>
        </authorList>
    </citation>
    <scope>NUCLEOTIDE SEQUENCE</scope>
    <source>
        <strain evidence="2">DJ080</strain>
    </source>
</reference>
<dbReference type="GO" id="GO:0016787">
    <property type="term" value="F:hydrolase activity"/>
    <property type="evidence" value="ECO:0007669"/>
    <property type="project" value="UniProtKB-KW"/>
</dbReference>
<accession>A0AAX0B9N4</accession>
<protein>
    <submittedName>
        <fullName evidence="2">Erythromycin esterase</fullName>
        <ecNumber evidence="2">3.1.1.-</ecNumber>
    </submittedName>
</protein>
<dbReference type="Gene3D" id="3.40.1660.10">
    <property type="entry name" value="EreA-like (biosynthetic domain)"/>
    <property type="match status" value="1"/>
</dbReference>
<dbReference type="InterPro" id="IPR052036">
    <property type="entry name" value="Hydrolase/PRTase-associated"/>
</dbReference>
<evidence type="ECO:0000313" key="2">
    <source>
        <dbReference type="EMBL" id="NRT91930.1"/>
    </source>
</evidence>
<evidence type="ECO:0000256" key="1">
    <source>
        <dbReference type="SAM" id="SignalP"/>
    </source>
</evidence>
<dbReference type="Pfam" id="PF05139">
    <property type="entry name" value="Erythro_esteras"/>
    <property type="match status" value="1"/>
</dbReference>
<dbReference type="PANTHER" id="PTHR31299">
    <property type="entry name" value="ESTERASE, PUTATIVE (AFU_ORTHOLOGUE AFUA_1G05850)-RELATED"/>
    <property type="match status" value="1"/>
</dbReference>
<evidence type="ECO:0000313" key="3">
    <source>
        <dbReference type="Proteomes" id="UP001193748"/>
    </source>
</evidence>
<sequence>MKTKKILINATTFLIGMSLLATPVTTMSAVVSNDKSWLNTNKKEIEAVTNEIKSLNSEDYEDLEFLNPILKDKTVVCLGENFHRVAEYSSMKTRIIKYLHENLGFDVIAFESGLGECATVYQDLDKLTSKDMMENSILPVWHSKETLDLFDYIKRQSKTKNPLYLTGYDMQPTSSYFITFMTSWLGTIDKNYAKEYANFETQYFPDCYKIINQYESYKHIDELNQIKNKYDPQYEKALKFIDDNREKLAAVYPNNPNIINIAKKSLEDRMKFVEAAMLDTVKSYEFRDKIMAENVEWITNVLYPGKKVILWAHNDHLAKNTSKMLVLENEKWINSFTSMGELLNKKLNDKEYVLGLYMNSGKACSITTQRNFDISPMPEGSLENNMIKSGYKYSFVDLSQQKTVSIGNSWMFNPMFAGEDGMTSEVILPMSMVFVPKEQYDGLLLIDKVNEPTLKY</sequence>
<comment type="caution">
    <text evidence="2">The sequence shown here is derived from an EMBL/GenBank/DDBJ whole genome shotgun (WGS) entry which is preliminary data.</text>
</comment>
<dbReference type="GO" id="GO:0046677">
    <property type="term" value="P:response to antibiotic"/>
    <property type="evidence" value="ECO:0007669"/>
    <property type="project" value="InterPro"/>
</dbReference>
<dbReference type="Proteomes" id="UP001193748">
    <property type="component" value="Unassembled WGS sequence"/>
</dbReference>
<dbReference type="Gene3D" id="3.30.1870.10">
    <property type="entry name" value="EreA-like, domain 2"/>
    <property type="match status" value="1"/>
</dbReference>
<dbReference type="SUPFAM" id="SSF159501">
    <property type="entry name" value="EreA/ChaN-like"/>
    <property type="match status" value="1"/>
</dbReference>
<dbReference type="EC" id="3.1.1.-" evidence="2"/>
<feature type="chain" id="PRO_5043993127" evidence="1">
    <location>
        <begin position="22"/>
        <end position="456"/>
    </location>
</feature>
<feature type="signal peptide" evidence="1">
    <location>
        <begin position="1"/>
        <end position="21"/>
    </location>
</feature>
<dbReference type="InterPro" id="IPR007815">
    <property type="entry name" value="Emycin_Estase"/>
</dbReference>
<dbReference type="Gene3D" id="1.20.1440.30">
    <property type="entry name" value="Biosynthetic Protein domain"/>
    <property type="match status" value="1"/>
</dbReference>
<keyword evidence="1" id="KW-0732">Signal</keyword>
<gene>
    <name evidence="2" type="ORF">B0H41_005609</name>
</gene>
<dbReference type="CDD" id="cd14728">
    <property type="entry name" value="Ere-like"/>
    <property type="match status" value="1"/>
</dbReference>
<reference evidence="2" key="1">
    <citation type="submission" date="2020-05" db="EMBL/GenBank/DDBJ databases">
        <authorList>
            <person name="Brown S."/>
            <person name="Huntemann M."/>
            <person name="Clum A."/>
            <person name="Spunde A."/>
            <person name="Palaniappan K."/>
            <person name="Ritter S."/>
            <person name="Mikhailova N."/>
            <person name="Chen I.-M."/>
            <person name="Stamatis D."/>
            <person name="Reddy T."/>
            <person name="O'Malley R."/>
            <person name="Daum C."/>
            <person name="Shapiro N."/>
            <person name="Ivanova N."/>
            <person name="Kyrpides N."/>
            <person name="Woyke T."/>
        </authorList>
    </citation>
    <scope>NUCLEOTIDE SEQUENCE</scope>
    <source>
        <strain evidence="2">DJ080</strain>
    </source>
</reference>
<proteinExistence type="predicted"/>